<name>A0A916NH36_9FLAO</name>
<accession>A0A916NH36</accession>
<gene>
    <name evidence="1" type="ORF">CRYO30217_01779</name>
</gene>
<reference evidence="1" key="1">
    <citation type="submission" date="2021-04" db="EMBL/GenBank/DDBJ databases">
        <authorList>
            <person name="Rodrigo-Torres L."/>
            <person name="Arahal R. D."/>
            <person name="Lucena T."/>
        </authorList>
    </citation>
    <scope>NUCLEOTIDE SEQUENCE</scope>
    <source>
        <strain evidence="1">AS29M-1</strain>
    </source>
</reference>
<protein>
    <submittedName>
        <fullName evidence="1">Uncharacterized protein</fullName>
    </submittedName>
</protein>
<evidence type="ECO:0000313" key="1">
    <source>
        <dbReference type="EMBL" id="CAG5081987.1"/>
    </source>
</evidence>
<evidence type="ECO:0000313" key="2">
    <source>
        <dbReference type="Proteomes" id="UP000683507"/>
    </source>
</evidence>
<dbReference type="EMBL" id="OU015584">
    <property type="protein sequence ID" value="CAG5081987.1"/>
    <property type="molecule type" value="Genomic_DNA"/>
</dbReference>
<sequence length="37" mass="4287">MVFRQINSDSEDYDSILYDFMNEIDVQIVALNKVSSS</sequence>
<organism evidence="1 2">
    <name type="scientific">Parvicella tangerina</name>
    <dbReference type="NCBI Taxonomy" id="2829795"/>
    <lineage>
        <taxon>Bacteria</taxon>
        <taxon>Pseudomonadati</taxon>
        <taxon>Bacteroidota</taxon>
        <taxon>Flavobacteriia</taxon>
        <taxon>Flavobacteriales</taxon>
        <taxon>Parvicellaceae</taxon>
        <taxon>Parvicella</taxon>
    </lineage>
</organism>
<dbReference type="AlphaFoldDB" id="A0A916NH36"/>
<proteinExistence type="predicted"/>
<dbReference type="KEGG" id="ptan:CRYO30217_01779"/>
<keyword evidence="2" id="KW-1185">Reference proteome</keyword>
<dbReference type="Proteomes" id="UP000683507">
    <property type="component" value="Chromosome"/>
</dbReference>